<name>A0A9Q3CNP5_9BASI</name>
<evidence type="ECO:0000313" key="5">
    <source>
        <dbReference type="Proteomes" id="UP000765509"/>
    </source>
</evidence>
<dbReference type="NCBIfam" id="TIGR00714">
    <property type="entry name" value="hscB"/>
    <property type="match status" value="1"/>
</dbReference>
<keyword evidence="5" id="KW-1185">Reference proteome</keyword>
<sequence>MSWNYRLATNQRLIRFSSFDKIISIHPKLIASHRRPRRNYSVQLPCPSSNRPPIQSVRLLQNGTLEKRKDKVPSTICPSCLKQLQIKVEKSTTIEEKCKCPFCHSFIPTRFVVLPIQRSCDEPETQEQRRLNYFDIFDIQKTFDLDLNQLKRAYHRWQQVVHPDFSQHTQVESSNFGLMYMKEWSMLINQANETLRDDLKRAEYMIELDGRIRLSQETESLTDPTILIEIMEVREQLAEAQSLQEVESIARLNTSSITETLKEISARFKSLAPCRGQKTLEELKELVIRDCFGGTSNTRHKKIGICIVLYTFFCSYCGLRLRFLLLVALVEREAKGSQTSRHFSTFLERPNPSSSSPARFVPLIGFSARTKLRVSKRCCQVKIQKLRQTQS</sequence>
<protein>
    <recommendedName>
        <fullName evidence="3">J domain-containing protein</fullName>
    </recommendedName>
</protein>
<dbReference type="SUPFAM" id="SSF46565">
    <property type="entry name" value="Chaperone J-domain"/>
    <property type="match status" value="1"/>
</dbReference>
<organism evidence="4 5">
    <name type="scientific">Austropuccinia psidii MF-1</name>
    <dbReference type="NCBI Taxonomy" id="1389203"/>
    <lineage>
        <taxon>Eukaryota</taxon>
        <taxon>Fungi</taxon>
        <taxon>Dikarya</taxon>
        <taxon>Basidiomycota</taxon>
        <taxon>Pucciniomycotina</taxon>
        <taxon>Pucciniomycetes</taxon>
        <taxon>Pucciniales</taxon>
        <taxon>Sphaerophragmiaceae</taxon>
        <taxon>Austropuccinia</taxon>
    </lineage>
</organism>
<dbReference type="InterPro" id="IPR009073">
    <property type="entry name" value="HscB_oligo_C"/>
</dbReference>
<dbReference type="InterPro" id="IPR036386">
    <property type="entry name" value="HscB_C_sf"/>
</dbReference>
<keyword evidence="2" id="KW-0143">Chaperone</keyword>
<proteinExistence type="inferred from homology"/>
<dbReference type="GO" id="GO:0044571">
    <property type="term" value="P:[2Fe-2S] cluster assembly"/>
    <property type="evidence" value="ECO:0007669"/>
    <property type="project" value="InterPro"/>
</dbReference>
<dbReference type="Gene3D" id="1.10.287.110">
    <property type="entry name" value="DnaJ domain"/>
    <property type="match status" value="1"/>
</dbReference>
<gene>
    <name evidence="4" type="ORF">O181_028339</name>
</gene>
<evidence type="ECO:0000256" key="1">
    <source>
        <dbReference type="ARBA" id="ARBA00010476"/>
    </source>
</evidence>
<dbReference type="PROSITE" id="PS50076">
    <property type="entry name" value="DNAJ_2"/>
    <property type="match status" value="1"/>
</dbReference>
<dbReference type="OrthoDB" id="448954at2759"/>
<dbReference type="InterPro" id="IPR004640">
    <property type="entry name" value="HscB"/>
</dbReference>
<feature type="domain" description="J" evidence="3">
    <location>
        <begin position="132"/>
        <end position="208"/>
    </location>
</feature>
<dbReference type="PANTHER" id="PTHR14021">
    <property type="entry name" value="IRON-SULFUR CLUSTER CO-CHAPERONE PROTEIN HSCB"/>
    <property type="match status" value="1"/>
</dbReference>
<dbReference type="Pfam" id="PF07743">
    <property type="entry name" value="HSCB_C"/>
    <property type="match status" value="1"/>
</dbReference>
<dbReference type="GO" id="GO:0051259">
    <property type="term" value="P:protein complex oligomerization"/>
    <property type="evidence" value="ECO:0007669"/>
    <property type="project" value="InterPro"/>
</dbReference>
<evidence type="ECO:0000259" key="3">
    <source>
        <dbReference type="PROSITE" id="PS50076"/>
    </source>
</evidence>
<dbReference type="InterPro" id="IPR036869">
    <property type="entry name" value="J_dom_sf"/>
</dbReference>
<dbReference type="GO" id="GO:0005739">
    <property type="term" value="C:mitochondrion"/>
    <property type="evidence" value="ECO:0007669"/>
    <property type="project" value="TreeGrafter"/>
</dbReference>
<dbReference type="GO" id="GO:0051087">
    <property type="term" value="F:protein-folding chaperone binding"/>
    <property type="evidence" value="ECO:0007669"/>
    <property type="project" value="InterPro"/>
</dbReference>
<dbReference type="EMBL" id="AVOT02009696">
    <property type="protein sequence ID" value="MBW0488624.1"/>
    <property type="molecule type" value="Genomic_DNA"/>
</dbReference>
<dbReference type="SMART" id="SM00271">
    <property type="entry name" value="DnaJ"/>
    <property type="match status" value="1"/>
</dbReference>
<dbReference type="PANTHER" id="PTHR14021:SF15">
    <property type="entry name" value="IRON-SULFUR CLUSTER CO-CHAPERONE PROTEIN HSCB"/>
    <property type="match status" value="1"/>
</dbReference>
<reference evidence="4" key="1">
    <citation type="submission" date="2021-03" db="EMBL/GenBank/DDBJ databases">
        <title>Draft genome sequence of rust myrtle Austropuccinia psidii MF-1, a brazilian biotype.</title>
        <authorList>
            <person name="Quecine M.C."/>
            <person name="Pachon D.M.R."/>
            <person name="Bonatelli M.L."/>
            <person name="Correr F.H."/>
            <person name="Franceschini L.M."/>
            <person name="Leite T.F."/>
            <person name="Margarido G.R.A."/>
            <person name="Almeida C.A."/>
            <person name="Ferrarezi J.A."/>
            <person name="Labate C.A."/>
        </authorList>
    </citation>
    <scope>NUCLEOTIDE SEQUENCE</scope>
    <source>
        <strain evidence="4">MF-1</strain>
    </source>
</reference>
<dbReference type="Proteomes" id="UP000765509">
    <property type="component" value="Unassembled WGS sequence"/>
</dbReference>
<dbReference type="SUPFAM" id="SSF47144">
    <property type="entry name" value="HSC20 (HSCB), C-terminal oligomerisation domain"/>
    <property type="match status" value="1"/>
</dbReference>
<dbReference type="Gene3D" id="1.20.1280.20">
    <property type="entry name" value="HscB, C-terminal domain"/>
    <property type="match status" value="1"/>
</dbReference>
<comment type="caution">
    <text evidence="4">The sequence shown here is derived from an EMBL/GenBank/DDBJ whole genome shotgun (WGS) entry which is preliminary data.</text>
</comment>
<dbReference type="InterPro" id="IPR001623">
    <property type="entry name" value="DnaJ_domain"/>
</dbReference>
<accession>A0A9Q3CNP5</accession>
<dbReference type="GO" id="GO:0001671">
    <property type="term" value="F:ATPase activator activity"/>
    <property type="evidence" value="ECO:0007669"/>
    <property type="project" value="InterPro"/>
</dbReference>
<dbReference type="CDD" id="cd06257">
    <property type="entry name" value="DnaJ"/>
    <property type="match status" value="1"/>
</dbReference>
<evidence type="ECO:0000256" key="2">
    <source>
        <dbReference type="ARBA" id="ARBA00023186"/>
    </source>
</evidence>
<dbReference type="AlphaFoldDB" id="A0A9Q3CNP5"/>
<evidence type="ECO:0000313" key="4">
    <source>
        <dbReference type="EMBL" id="MBW0488624.1"/>
    </source>
</evidence>
<comment type="similarity">
    <text evidence="1">Belongs to the HscB family.</text>
</comment>